<evidence type="ECO:0000313" key="3">
    <source>
        <dbReference type="Proteomes" id="UP000198828"/>
    </source>
</evidence>
<dbReference type="GO" id="GO:0004177">
    <property type="term" value="F:aminopeptidase activity"/>
    <property type="evidence" value="ECO:0007669"/>
    <property type="project" value="UniProtKB-KW"/>
</dbReference>
<dbReference type="Proteomes" id="UP000198828">
    <property type="component" value="Unassembled WGS sequence"/>
</dbReference>
<name>A0A1H2REM6_9FIRM</name>
<dbReference type="RefSeq" id="WP_200773599.1">
    <property type="nucleotide sequence ID" value="NZ_FNNG01000001.1"/>
</dbReference>
<reference evidence="2 3" key="1">
    <citation type="submission" date="2016-10" db="EMBL/GenBank/DDBJ databases">
        <authorList>
            <person name="de Groot N.N."/>
        </authorList>
    </citation>
    <scope>NUCLEOTIDE SEQUENCE [LARGE SCALE GENOMIC DNA]</scope>
    <source>
        <strain evidence="2 3">DSM 23310</strain>
    </source>
</reference>
<keyword evidence="2" id="KW-0031">Aminopeptidase</keyword>
<keyword evidence="2" id="KW-0645">Protease</keyword>
<evidence type="ECO:0000256" key="1">
    <source>
        <dbReference type="ARBA" id="ARBA00007068"/>
    </source>
</evidence>
<gene>
    <name evidence="2" type="ORF">SAMN05660923_00359</name>
</gene>
<dbReference type="Pfam" id="PF03576">
    <property type="entry name" value="Peptidase_S58"/>
    <property type="match status" value="1"/>
</dbReference>
<dbReference type="InterPro" id="IPR016117">
    <property type="entry name" value="ArgJ-like_dom_sf"/>
</dbReference>
<keyword evidence="2" id="KW-0378">Hydrolase</keyword>
<dbReference type="AlphaFoldDB" id="A0A1H2REM6"/>
<dbReference type="InterPro" id="IPR005321">
    <property type="entry name" value="Peptidase_S58_DmpA"/>
</dbReference>
<dbReference type="CDD" id="cd02252">
    <property type="entry name" value="nylC_like"/>
    <property type="match status" value="1"/>
</dbReference>
<accession>A0A1H2REM6</accession>
<sequence length="326" mass="34279">MEKNNNIKEIPFTNIDGIKVGHAQDIEAGTGCTVIICEEGATAGVDVRGGSPGTRETDLLNPQNLVDKIHAVMLSGGSAFGLDAASGVMKYLEERGIGFDVQITKVPIVCSAVLFDLTVGDYRVRPDFNMGYEACKNATNEECPNGNVGAGTGATIGKFLGMERAMKGGLGSYAIQIGHLKVGAIVAVNALGDIIDPDTGKILAGLLDEEGKKLIGTENIMAAKYSEKKNIFSGNTTIGVIATNGIFTKSEANKLASMAHNGYARTIRPAHSIFDGDTIFTIATGKVEADINVVGFLAARAVERAVINAIRSAESAYGLKAYRDLF</sequence>
<comment type="similarity">
    <text evidence="1">Belongs to the peptidase S58 family.</text>
</comment>
<keyword evidence="3" id="KW-1185">Reference proteome</keyword>
<dbReference type="PANTHER" id="PTHR36512">
    <property type="entry name" value="D-AMINOPEPTIDASE"/>
    <property type="match status" value="1"/>
</dbReference>
<dbReference type="EMBL" id="FNNG01000001">
    <property type="protein sequence ID" value="SDW17916.1"/>
    <property type="molecule type" value="Genomic_DNA"/>
</dbReference>
<evidence type="ECO:0000313" key="2">
    <source>
        <dbReference type="EMBL" id="SDW17916.1"/>
    </source>
</evidence>
<dbReference type="SUPFAM" id="SSF56266">
    <property type="entry name" value="DmpA/ArgJ-like"/>
    <property type="match status" value="1"/>
</dbReference>
<protein>
    <submittedName>
        <fullName evidence="2">L-aminopeptidase/D-esterase</fullName>
    </submittedName>
</protein>
<dbReference type="Gene3D" id="3.60.70.12">
    <property type="entry name" value="L-amino peptidase D-ALA esterase/amidase"/>
    <property type="match status" value="1"/>
</dbReference>
<organism evidence="2 3">
    <name type="scientific">Tepidimicrobium xylanilyticum</name>
    <dbReference type="NCBI Taxonomy" id="1123352"/>
    <lineage>
        <taxon>Bacteria</taxon>
        <taxon>Bacillati</taxon>
        <taxon>Bacillota</taxon>
        <taxon>Tissierellia</taxon>
        <taxon>Tissierellales</taxon>
        <taxon>Tepidimicrobiaceae</taxon>
        <taxon>Tepidimicrobium</taxon>
    </lineage>
</organism>
<dbReference type="PANTHER" id="PTHR36512:SF3">
    <property type="entry name" value="BLR5678 PROTEIN"/>
    <property type="match status" value="1"/>
</dbReference>
<proteinExistence type="inferred from homology"/>